<reference evidence="1" key="1">
    <citation type="journal article" date="2020" name="Stud. Mycol.">
        <title>101 Dothideomycetes genomes: a test case for predicting lifestyles and emergence of pathogens.</title>
        <authorList>
            <person name="Haridas S."/>
            <person name="Albert R."/>
            <person name="Binder M."/>
            <person name="Bloem J."/>
            <person name="Labutti K."/>
            <person name="Salamov A."/>
            <person name="Andreopoulos B."/>
            <person name="Baker S."/>
            <person name="Barry K."/>
            <person name="Bills G."/>
            <person name="Bluhm B."/>
            <person name="Cannon C."/>
            <person name="Castanera R."/>
            <person name="Culley D."/>
            <person name="Daum C."/>
            <person name="Ezra D."/>
            <person name="Gonzalez J."/>
            <person name="Henrissat B."/>
            <person name="Kuo A."/>
            <person name="Liang C."/>
            <person name="Lipzen A."/>
            <person name="Lutzoni F."/>
            <person name="Magnuson J."/>
            <person name="Mondo S."/>
            <person name="Nolan M."/>
            <person name="Ohm R."/>
            <person name="Pangilinan J."/>
            <person name="Park H.-J."/>
            <person name="Ramirez L."/>
            <person name="Alfaro M."/>
            <person name="Sun H."/>
            <person name="Tritt A."/>
            <person name="Yoshinaga Y."/>
            <person name="Zwiers L.-H."/>
            <person name="Turgeon B."/>
            <person name="Goodwin S."/>
            <person name="Spatafora J."/>
            <person name="Crous P."/>
            <person name="Grigoriev I."/>
        </authorList>
    </citation>
    <scope>NUCLEOTIDE SEQUENCE</scope>
    <source>
        <strain evidence="1">CBS 525.71</strain>
    </source>
</reference>
<dbReference type="EMBL" id="MU006736">
    <property type="protein sequence ID" value="KAF2623488.1"/>
    <property type="molecule type" value="Genomic_DNA"/>
</dbReference>
<name>A0ACB6RP30_9PLEO</name>
<gene>
    <name evidence="1" type="ORF">BU25DRAFT_414254</name>
</gene>
<organism evidence="1 2">
    <name type="scientific">Macroventuria anomochaeta</name>
    <dbReference type="NCBI Taxonomy" id="301207"/>
    <lineage>
        <taxon>Eukaryota</taxon>
        <taxon>Fungi</taxon>
        <taxon>Dikarya</taxon>
        <taxon>Ascomycota</taxon>
        <taxon>Pezizomycotina</taxon>
        <taxon>Dothideomycetes</taxon>
        <taxon>Pleosporomycetidae</taxon>
        <taxon>Pleosporales</taxon>
        <taxon>Pleosporineae</taxon>
        <taxon>Didymellaceae</taxon>
        <taxon>Macroventuria</taxon>
    </lineage>
</organism>
<comment type="caution">
    <text evidence="1">The sequence shown here is derived from an EMBL/GenBank/DDBJ whole genome shotgun (WGS) entry which is preliminary data.</text>
</comment>
<dbReference type="Proteomes" id="UP000799754">
    <property type="component" value="Unassembled WGS sequence"/>
</dbReference>
<feature type="non-terminal residue" evidence="1">
    <location>
        <position position="82"/>
    </location>
</feature>
<keyword evidence="2" id="KW-1185">Reference proteome</keyword>
<evidence type="ECO:0000313" key="2">
    <source>
        <dbReference type="Proteomes" id="UP000799754"/>
    </source>
</evidence>
<protein>
    <submittedName>
        <fullName evidence="1">Uncharacterized protein</fullName>
    </submittedName>
</protein>
<evidence type="ECO:0000313" key="1">
    <source>
        <dbReference type="EMBL" id="KAF2623488.1"/>
    </source>
</evidence>
<sequence length="82" mass="9102">MQKRLRASPPPIPLISNDHGIATPNYDQGHQTYLLPVSKPCTTHALPHFTASRTSTMSDRDSPKTTLPARVRSERILGRISL</sequence>
<proteinExistence type="predicted"/>
<accession>A0ACB6RP30</accession>